<dbReference type="InterPro" id="IPR046469">
    <property type="entry name" value="SAM_HAT_N"/>
</dbReference>
<name>T1BU81_9ZZZZ</name>
<dbReference type="Pfam" id="PF01887">
    <property type="entry name" value="SAM_HAT_N"/>
    <property type="match status" value="1"/>
</dbReference>
<comment type="similarity">
    <text evidence="2">Belongs to the SAM hydrolase / SAM-dependent halogenase family.</text>
</comment>
<dbReference type="InterPro" id="IPR002747">
    <property type="entry name" value="SAM_OH_AdoTrfase"/>
</dbReference>
<evidence type="ECO:0000259" key="4">
    <source>
        <dbReference type="Pfam" id="PF20257"/>
    </source>
</evidence>
<dbReference type="EMBL" id="AUZY01001042">
    <property type="protein sequence ID" value="EQD76501.1"/>
    <property type="molecule type" value="Genomic_DNA"/>
</dbReference>
<dbReference type="Pfam" id="PF20257">
    <property type="entry name" value="SAM_HAT_C"/>
    <property type="match status" value="1"/>
</dbReference>
<dbReference type="InterPro" id="IPR023227">
    <property type="entry name" value="SAM_OH_AdoTrfase_C_sf"/>
</dbReference>
<dbReference type="PANTHER" id="PTHR35092">
    <property type="entry name" value="CHLORINASE MJ1651"/>
    <property type="match status" value="1"/>
</dbReference>
<feature type="domain" description="S-adenosyl-l-methionine hydroxide adenosyltransferase N-terminal" evidence="3">
    <location>
        <begin position="12"/>
        <end position="144"/>
    </location>
</feature>
<dbReference type="Gene3D" id="3.40.50.10790">
    <property type="entry name" value="S-adenosyl-l-methionine hydroxide adenosyltransferase, N-terminal"/>
    <property type="match status" value="1"/>
</dbReference>
<keyword evidence="1" id="KW-0949">S-adenosyl-L-methionine</keyword>
<comment type="caution">
    <text evidence="5">The sequence shown here is derived from an EMBL/GenBank/DDBJ whole genome shotgun (WGS) entry which is preliminary data.</text>
</comment>
<reference evidence="5" key="2">
    <citation type="journal article" date="2014" name="ISME J.">
        <title>Microbial stratification in low pH oxic and suboxic macroscopic growths along an acid mine drainage.</title>
        <authorList>
            <person name="Mendez-Garcia C."/>
            <person name="Mesa V."/>
            <person name="Sprenger R.R."/>
            <person name="Richter M."/>
            <person name="Diez M.S."/>
            <person name="Solano J."/>
            <person name="Bargiela R."/>
            <person name="Golyshina O.V."/>
            <person name="Manteca A."/>
            <person name="Ramos J.L."/>
            <person name="Gallego J.R."/>
            <person name="Llorente I."/>
            <person name="Martins Dos Santos V.A."/>
            <person name="Jensen O.N."/>
            <person name="Pelaez A.I."/>
            <person name="Sanchez J."/>
            <person name="Ferrer M."/>
        </authorList>
    </citation>
    <scope>NUCLEOTIDE SEQUENCE</scope>
</reference>
<dbReference type="InterPro" id="IPR023228">
    <property type="entry name" value="SAM_OH_AdoTrfase_N_sf"/>
</dbReference>
<dbReference type="PANTHER" id="PTHR35092:SF1">
    <property type="entry name" value="CHLORINASE MJ1651"/>
    <property type="match status" value="1"/>
</dbReference>
<organism evidence="5">
    <name type="scientific">mine drainage metagenome</name>
    <dbReference type="NCBI Taxonomy" id="410659"/>
    <lineage>
        <taxon>unclassified sequences</taxon>
        <taxon>metagenomes</taxon>
        <taxon>ecological metagenomes</taxon>
    </lineage>
</organism>
<evidence type="ECO:0000313" key="5">
    <source>
        <dbReference type="EMBL" id="EQD76501.1"/>
    </source>
</evidence>
<accession>T1BU81</accession>
<dbReference type="InterPro" id="IPR046470">
    <property type="entry name" value="SAM_HAT_C"/>
</dbReference>
<dbReference type="SUPFAM" id="SSF102522">
    <property type="entry name" value="Bacterial fluorinating enzyme, N-terminal domain"/>
    <property type="match status" value="1"/>
</dbReference>
<dbReference type="PIRSF" id="PIRSF006779">
    <property type="entry name" value="UCP006779"/>
    <property type="match status" value="1"/>
</dbReference>
<dbReference type="SUPFAM" id="SSF101852">
    <property type="entry name" value="Bacterial fluorinating enzyme, C-terminal domain"/>
    <property type="match status" value="1"/>
</dbReference>
<evidence type="ECO:0000259" key="3">
    <source>
        <dbReference type="Pfam" id="PF01887"/>
    </source>
</evidence>
<reference evidence="5" key="1">
    <citation type="submission" date="2013-08" db="EMBL/GenBank/DDBJ databases">
        <authorList>
            <person name="Mendez C."/>
            <person name="Richter M."/>
            <person name="Ferrer M."/>
            <person name="Sanchez J."/>
        </authorList>
    </citation>
    <scope>NUCLEOTIDE SEQUENCE</scope>
</reference>
<gene>
    <name evidence="5" type="ORF">B1B_01626</name>
</gene>
<dbReference type="AlphaFoldDB" id="T1BU81"/>
<dbReference type="Gene3D" id="2.40.30.90">
    <property type="entry name" value="Bacterial fluorinating enzyme like"/>
    <property type="match status" value="1"/>
</dbReference>
<protein>
    <submittedName>
        <fullName evidence="5">Protein containing DUF62</fullName>
    </submittedName>
</protein>
<proteinExistence type="inferred from homology"/>
<evidence type="ECO:0000256" key="2">
    <source>
        <dbReference type="ARBA" id="ARBA00024035"/>
    </source>
</evidence>
<feature type="domain" description="S-adenosyl-l-methionine hydroxide adenosyltransferase C-terminal" evidence="4">
    <location>
        <begin position="173"/>
        <end position="248"/>
    </location>
</feature>
<evidence type="ECO:0000256" key="1">
    <source>
        <dbReference type="ARBA" id="ARBA00022691"/>
    </source>
</evidence>
<sequence length="253" mass="27901">MTTDLIVHPILYLYTDFGVGSLYVGQLHGIIAPHLPRIQTVDLCHELEPCKPRSAAYLLAALGPFLTVPAVVVGVVDPGVGTARAPILIRGEKLSLIGPDNGLFSQIVRQFPGRVYRLDAISARPLSASFHGRDLFVPWALRLLVDPESRPESDLEPFTQPIVGSDWPQQIQEVIHIDRYGNAITGWMGEEVNHNRSLRIGPHTLAYRTTFGEAVYGTAFWYVNSLGLVEIACNQKSASDALDIHVADLFVWL</sequence>